<comment type="caution">
    <text evidence="1">The sequence shown here is derived from an EMBL/GenBank/DDBJ whole genome shotgun (WGS) entry which is preliminary data.</text>
</comment>
<evidence type="ECO:0000313" key="2">
    <source>
        <dbReference type="Proteomes" id="UP000828251"/>
    </source>
</evidence>
<dbReference type="EMBL" id="JAIQCV010000001">
    <property type="protein sequence ID" value="KAH1129806.1"/>
    <property type="molecule type" value="Genomic_DNA"/>
</dbReference>
<reference evidence="1 2" key="1">
    <citation type="journal article" date="2021" name="Plant Biotechnol. J.">
        <title>Multi-omics assisted identification of the key and species-specific regulatory components of drought-tolerant mechanisms in Gossypium stocksii.</title>
        <authorList>
            <person name="Yu D."/>
            <person name="Ke L."/>
            <person name="Zhang D."/>
            <person name="Wu Y."/>
            <person name="Sun Y."/>
            <person name="Mei J."/>
            <person name="Sun J."/>
            <person name="Sun Y."/>
        </authorList>
    </citation>
    <scope>NUCLEOTIDE SEQUENCE [LARGE SCALE GENOMIC DNA]</scope>
    <source>
        <strain evidence="2">cv. E1</strain>
        <tissue evidence="1">Leaf</tissue>
    </source>
</reference>
<evidence type="ECO:0000313" key="1">
    <source>
        <dbReference type="EMBL" id="KAH1129806.1"/>
    </source>
</evidence>
<dbReference type="Proteomes" id="UP000828251">
    <property type="component" value="Unassembled WGS sequence"/>
</dbReference>
<dbReference type="AlphaFoldDB" id="A0A9D3WIW3"/>
<name>A0A9D3WIW3_9ROSI</name>
<organism evidence="1 2">
    <name type="scientific">Gossypium stocksii</name>
    <dbReference type="NCBI Taxonomy" id="47602"/>
    <lineage>
        <taxon>Eukaryota</taxon>
        <taxon>Viridiplantae</taxon>
        <taxon>Streptophyta</taxon>
        <taxon>Embryophyta</taxon>
        <taxon>Tracheophyta</taxon>
        <taxon>Spermatophyta</taxon>
        <taxon>Magnoliopsida</taxon>
        <taxon>eudicotyledons</taxon>
        <taxon>Gunneridae</taxon>
        <taxon>Pentapetalae</taxon>
        <taxon>rosids</taxon>
        <taxon>malvids</taxon>
        <taxon>Malvales</taxon>
        <taxon>Malvaceae</taxon>
        <taxon>Malvoideae</taxon>
        <taxon>Gossypium</taxon>
    </lineage>
</organism>
<keyword evidence="2" id="KW-1185">Reference proteome</keyword>
<protein>
    <submittedName>
        <fullName evidence="1">Uncharacterized protein</fullName>
    </submittedName>
</protein>
<accession>A0A9D3WIW3</accession>
<proteinExistence type="predicted"/>
<sequence>MFSKAKKFASQGEKVKENLVFDPGAYCSISLSKVFEPRNVVNSRLPCDSVPSMNLLIHCGKVRPISIFDPGIGLFVQVVNKISESSFVFNLYRVTNLFYSFVGDDMKRYPPKEGGHTNDLSFRTIYGSWVFENNFARIMNKRVCDLEKIFSSKWPDLRTNRLQEGGNDANLVASCYDQLHNIKNGLSLRGPSAR</sequence>
<gene>
    <name evidence="1" type="ORF">J1N35_001184</name>
</gene>